<sequence length="343" mass="38778">MPFHQRTIEPRRVTRLSPRDGWIPVEENGRRKLRKPVLFSSLDEVGCHTLTNIIHQLSDLSRHASDIFLGIEMEAGMVFRRSCRIHCRLQSLQVEISKLDPKKIKIQSSHYAARIHKSVPTGFVPVEGAWPGSRGRPGPMRNKRDGHIFSLVNIRQLEFRQLDKQAEIQCVCQGFVFRDRICLFIIHIVQLMSDLLCDGKVPDLSQLDHLHQLKPAKSALDKKNKLANKRPILDENKDRKCSKIHLLTQIITKCGKTLRTPTHNCGTKRLSNAVIKVRQMLHFNSGEDPRPHHLNLRGRMLLIGQLSPPSDCSLRLSGPASAATGCDTSLAAASCRIGKVEHQ</sequence>
<dbReference type="AlphaFoldDB" id="A0A4U5UP37"/>
<dbReference type="EMBL" id="CM014086">
    <property type="protein sequence ID" value="TKS76161.1"/>
    <property type="molecule type" value="Genomic_DNA"/>
</dbReference>
<keyword evidence="2" id="KW-1185">Reference proteome</keyword>
<dbReference type="FunFam" id="1.20.5.340:FF:000049">
    <property type="entry name" value="NHS-like protein 1"/>
    <property type="match status" value="1"/>
</dbReference>
<gene>
    <name evidence="1" type="ORF">D9C73_009677</name>
</gene>
<protein>
    <submittedName>
        <fullName evidence="1">Wiskott-Aldrich syndrome protein family member 2</fullName>
    </submittedName>
</protein>
<proteinExistence type="predicted"/>
<dbReference type="STRING" id="240159.A0A4U5UP37"/>
<organism evidence="1 2">
    <name type="scientific">Collichthys lucidus</name>
    <name type="common">Big head croaker</name>
    <name type="synonym">Sciaena lucida</name>
    <dbReference type="NCBI Taxonomy" id="240159"/>
    <lineage>
        <taxon>Eukaryota</taxon>
        <taxon>Metazoa</taxon>
        <taxon>Chordata</taxon>
        <taxon>Craniata</taxon>
        <taxon>Vertebrata</taxon>
        <taxon>Euteleostomi</taxon>
        <taxon>Actinopterygii</taxon>
        <taxon>Neopterygii</taxon>
        <taxon>Teleostei</taxon>
        <taxon>Neoteleostei</taxon>
        <taxon>Acanthomorphata</taxon>
        <taxon>Eupercaria</taxon>
        <taxon>Sciaenidae</taxon>
        <taxon>Collichthys</taxon>
    </lineage>
</organism>
<reference evidence="1 2" key="1">
    <citation type="submission" date="2019-01" db="EMBL/GenBank/DDBJ databases">
        <title>Genome Assembly of Collichthys lucidus.</title>
        <authorList>
            <person name="Cai M."/>
            <person name="Xiao S."/>
        </authorList>
    </citation>
    <scope>NUCLEOTIDE SEQUENCE [LARGE SCALE GENOMIC DNA]</scope>
    <source>
        <strain evidence="1">JT15FE1705JMU</strain>
        <tissue evidence="1">Muscle</tissue>
    </source>
</reference>
<evidence type="ECO:0000313" key="2">
    <source>
        <dbReference type="Proteomes" id="UP000298787"/>
    </source>
</evidence>
<evidence type="ECO:0000313" key="1">
    <source>
        <dbReference type="EMBL" id="TKS76161.1"/>
    </source>
</evidence>
<name>A0A4U5UP37_COLLU</name>
<dbReference type="Gene3D" id="1.20.5.340">
    <property type="match status" value="1"/>
</dbReference>
<dbReference type="Proteomes" id="UP000298787">
    <property type="component" value="Chromosome 9"/>
</dbReference>
<accession>A0A4U5UP37</accession>